<sequence>MLSGLPLPKPGYLLRLLISSKSPRLKVECCWDGLCVWVVEMWSMNGWLESLRLMPPRPLPVSYAGKVPCIISLSVVLSLVLQSSEKSVPKYFVQELRGSETQVPDICLGSIWEIFIIKFGHSNWHFIV</sequence>
<gene>
    <name evidence="1" type="ORF">SISSUDRAFT_458915</name>
</gene>
<evidence type="ECO:0000313" key="1">
    <source>
        <dbReference type="EMBL" id="KZT32945.1"/>
    </source>
</evidence>
<reference evidence="1 2" key="1">
    <citation type="journal article" date="2016" name="Mol. Biol. Evol.">
        <title>Comparative Genomics of Early-Diverging Mushroom-Forming Fungi Provides Insights into the Origins of Lignocellulose Decay Capabilities.</title>
        <authorList>
            <person name="Nagy L.G."/>
            <person name="Riley R."/>
            <person name="Tritt A."/>
            <person name="Adam C."/>
            <person name="Daum C."/>
            <person name="Floudas D."/>
            <person name="Sun H."/>
            <person name="Yadav J.S."/>
            <person name="Pangilinan J."/>
            <person name="Larsson K.H."/>
            <person name="Matsuura K."/>
            <person name="Barry K."/>
            <person name="Labutti K."/>
            <person name="Kuo R."/>
            <person name="Ohm R.A."/>
            <person name="Bhattacharya S.S."/>
            <person name="Shirouzu T."/>
            <person name="Yoshinaga Y."/>
            <person name="Martin F.M."/>
            <person name="Grigoriev I.V."/>
            <person name="Hibbett D.S."/>
        </authorList>
    </citation>
    <scope>NUCLEOTIDE SEQUENCE [LARGE SCALE GENOMIC DNA]</scope>
    <source>
        <strain evidence="1 2">HHB10207 ss-3</strain>
    </source>
</reference>
<proteinExistence type="predicted"/>
<dbReference type="Proteomes" id="UP000076798">
    <property type="component" value="Unassembled WGS sequence"/>
</dbReference>
<protein>
    <submittedName>
        <fullName evidence="1">Uncharacterized protein</fullName>
    </submittedName>
</protein>
<dbReference type="EMBL" id="KV428281">
    <property type="protein sequence ID" value="KZT32945.1"/>
    <property type="molecule type" value="Genomic_DNA"/>
</dbReference>
<keyword evidence="2" id="KW-1185">Reference proteome</keyword>
<organism evidence="1 2">
    <name type="scientific">Sistotremastrum suecicum HHB10207 ss-3</name>
    <dbReference type="NCBI Taxonomy" id="1314776"/>
    <lineage>
        <taxon>Eukaryota</taxon>
        <taxon>Fungi</taxon>
        <taxon>Dikarya</taxon>
        <taxon>Basidiomycota</taxon>
        <taxon>Agaricomycotina</taxon>
        <taxon>Agaricomycetes</taxon>
        <taxon>Sistotremastrales</taxon>
        <taxon>Sistotremastraceae</taxon>
        <taxon>Sistotremastrum</taxon>
    </lineage>
</organism>
<name>A0A165Y6Z5_9AGAM</name>
<evidence type="ECO:0000313" key="2">
    <source>
        <dbReference type="Proteomes" id="UP000076798"/>
    </source>
</evidence>
<dbReference type="AlphaFoldDB" id="A0A165Y6Z5"/>
<accession>A0A165Y6Z5</accession>